<keyword evidence="1" id="KW-0732">Signal</keyword>
<gene>
    <name evidence="2" type="ORF">ACFQAV_09980</name>
</gene>
<comment type="caution">
    <text evidence="2">The sequence shown here is derived from an EMBL/GenBank/DDBJ whole genome shotgun (WGS) entry which is preliminary data.</text>
</comment>
<sequence length="153" mass="17883">MKKQIMPLLGLLLTIIPMSNTTTVKADTNHEVKLVKAYNKLRKINQKLSHQLYEQQQIEANDSNHWSKFVKNIKFLNNNQVEVYVTSSFKKLKSTQRENIVNQAQLFTLRIADSWKNFDKTTYMDGLATIIFCDGGYVGRSKYLDNKEFTWNK</sequence>
<reference evidence="3" key="1">
    <citation type="journal article" date="2019" name="Int. J. Syst. Evol. Microbiol.">
        <title>The Global Catalogue of Microorganisms (GCM) 10K type strain sequencing project: providing services to taxonomists for standard genome sequencing and annotation.</title>
        <authorList>
            <consortium name="The Broad Institute Genomics Platform"/>
            <consortium name="The Broad Institute Genome Sequencing Center for Infectious Disease"/>
            <person name="Wu L."/>
            <person name="Ma J."/>
        </authorList>
    </citation>
    <scope>NUCLEOTIDE SEQUENCE [LARGE SCALE GENOMIC DNA]</scope>
    <source>
        <strain evidence="3">CCM 8927</strain>
    </source>
</reference>
<name>A0ABW1RPD2_9LACO</name>
<protein>
    <submittedName>
        <fullName evidence="2">Uncharacterized protein</fullName>
    </submittedName>
</protein>
<evidence type="ECO:0000313" key="2">
    <source>
        <dbReference type="EMBL" id="MFC6177171.1"/>
    </source>
</evidence>
<organism evidence="2 3">
    <name type="scientific">Companilactobacillus huachuanensis</name>
    <dbReference type="NCBI Taxonomy" id="2559914"/>
    <lineage>
        <taxon>Bacteria</taxon>
        <taxon>Bacillati</taxon>
        <taxon>Bacillota</taxon>
        <taxon>Bacilli</taxon>
        <taxon>Lactobacillales</taxon>
        <taxon>Lactobacillaceae</taxon>
        <taxon>Companilactobacillus</taxon>
    </lineage>
</organism>
<dbReference type="Proteomes" id="UP001596288">
    <property type="component" value="Unassembled WGS sequence"/>
</dbReference>
<keyword evidence="3" id="KW-1185">Reference proteome</keyword>
<accession>A0ABW1RPD2</accession>
<dbReference type="RefSeq" id="WP_137612213.1">
    <property type="nucleotide sequence ID" value="NZ_BJDF01000020.1"/>
</dbReference>
<evidence type="ECO:0000313" key="3">
    <source>
        <dbReference type="Proteomes" id="UP001596288"/>
    </source>
</evidence>
<dbReference type="EMBL" id="JBHSSF010000024">
    <property type="protein sequence ID" value="MFC6177171.1"/>
    <property type="molecule type" value="Genomic_DNA"/>
</dbReference>
<feature type="chain" id="PRO_5046203514" evidence="1">
    <location>
        <begin position="27"/>
        <end position="153"/>
    </location>
</feature>
<evidence type="ECO:0000256" key="1">
    <source>
        <dbReference type="SAM" id="SignalP"/>
    </source>
</evidence>
<feature type="signal peptide" evidence="1">
    <location>
        <begin position="1"/>
        <end position="26"/>
    </location>
</feature>
<proteinExistence type="predicted"/>